<organism evidence="1 2">
    <name type="scientific">Microbacterium faecale</name>
    <dbReference type="NCBI Taxonomy" id="1804630"/>
    <lineage>
        <taxon>Bacteria</taxon>
        <taxon>Bacillati</taxon>
        <taxon>Actinomycetota</taxon>
        <taxon>Actinomycetes</taxon>
        <taxon>Micrococcales</taxon>
        <taxon>Microbacteriaceae</taxon>
        <taxon>Microbacterium</taxon>
    </lineage>
</organism>
<dbReference type="PANTHER" id="PTHR36849:SF1">
    <property type="entry name" value="CYTOPLASMIC PROTEIN"/>
    <property type="match status" value="1"/>
</dbReference>
<reference evidence="1" key="2">
    <citation type="submission" date="2020-09" db="EMBL/GenBank/DDBJ databases">
        <authorList>
            <person name="Sun Q."/>
            <person name="Zhou Y."/>
        </authorList>
    </citation>
    <scope>NUCLEOTIDE SEQUENCE</scope>
    <source>
        <strain evidence="1">CGMCC 1.15152</strain>
    </source>
</reference>
<reference evidence="1" key="1">
    <citation type="journal article" date="2014" name="Int. J. Syst. Evol. Microbiol.">
        <title>Complete genome sequence of Corynebacterium casei LMG S-19264T (=DSM 44701T), isolated from a smear-ripened cheese.</title>
        <authorList>
            <consortium name="US DOE Joint Genome Institute (JGI-PGF)"/>
            <person name="Walter F."/>
            <person name="Albersmeier A."/>
            <person name="Kalinowski J."/>
            <person name="Ruckert C."/>
        </authorList>
    </citation>
    <scope>NUCLEOTIDE SEQUENCE</scope>
    <source>
        <strain evidence="1">CGMCC 1.15152</strain>
    </source>
</reference>
<dbReference type="PANTHER" id="PTHR36849">
    <property type="entry name" value="CYTOPLASMIC PROTEIN-RELATED"/>
    <property type="match status" value="1"/>
</dbReference>
<dbReference type="AlphaFoldDB" id="A0A916Y164"/>
<accession>A0A916Y164</accession>
<comment type="caution">
    <text evidence="1">The sequence shown here is derived from an EMBL/GenBank/DDBJ whole genome shotgun (WGS) entry which is preliminary data.</text>
</comment>
<keyword evidence="2" id="KW-1185">Reference proteome</keyword>
<dbReference type="RefSeq" id="WP_188710522.1">
    <property type="nucleotide sequence ID" value="NZ_BMHO01000001.1"/>
</dbReference>
<gene>
    <name evidence="1" type="ORF">GCM10010915_02580</name>
</gene>
<proteinExistence type="predicted"/>
<protein>
    <recommendedName>
        <fullName evidence="3">DUF488 domain-containing protein</fullName>
    </recommendedName>
</protein>
<name>A0A916Y164_9MICO</name>
<dbReference type="InterPro" id="IPR052552">
    <property type="entry name" value="YeaO-like"/>
</dbReference>
<dbReference type="Pfam" id="PF22752">
    <property type="entry name" value="DUF488-N3i"/>
    <property type="match status" value="1"/>
</dbReference>
<dbReference type="EMBL" id="BMHO01000001">
    <property type="protein sequence ID" value="GGD26021.1"/>
    <property type="molecule type" value="Genomic_DNA"/>
</dbReference>
<evidence type="ECO:0008006" key="3">
    <source>
        <dbReference type="Google" id="ProtNLM"/>
    </source>
</evidence>
<evidence type="ECO:0000313" key="2">
    <source>
        <dbReference type="Proteomes" id="UP000633205"/>
    </source>
</evidence>
<evidence type="ECO:0000313" key="1">
    <source>
        <dbReference type="EMBL" id="GGD26021.1"/>
    </source>
</evidence>
<dbReference type="Proteomes" id="UP000633205">
    <property type="component" value="Unassembled WGS sequence"/>
</dbReference>
<sequence>MGELRIKRAYDDANTADGYRVLVDRMWPRGVSKERAALDEHLKDIAPSPDLRTWWNHDPDRIDEFTKRYRAELDNNPAVEDLRSRVRGHKTVTLIYGAKDPDVNHARILRDYLREAGASGEESP</sequence>